<dbReference type="PANTHER" id="PTHR19308">
    <property type="entry name" value="PHOSPHATIDYLCHOLINE TRANSFER PROTEIN"/>
    <property type="match status" value="1"/>
</dbReference>
<feature type="domain" description="START" evidence="1">
    <location>
        <begin position="17"/>
        <end position="223"/>
    </location>
</feature>
<dbReference type="PROSITE" id="PS50848">
    <property type="entry name" value="START"/>
    <property type="match status" value="1"/>
</dbReference>
<dbReference type="PANTHER" id="PTHR19308:SF54">
    <property type="entry name" value="START DOMAIN-CONTAINING PROTEIN"/>
    <property type="match status" value="1"/>
</dbReference>
<evidence type="ECO:0000313" key="3">
    <source>
        <dbReference type="Proteomes" id="UP000246740"/>
    </source>
</evidence>
<proteinExistence type="predicted"/>
<dbReference type="EMBL" id="KZ819197">
    <property type="protein sequence ID" value="PWY98766.1"/>
    <property type="molecule type" value="Genomic_DNA"/>
</dbReference>
<evidence type="ECO:0000259" key="1">
    <source>
        <dbReference type="PROSITE" id="PS50848"/>
    </source>
</evidence>
<dbReference type="Gene3D" id="3.30.530.20">
    <property type="match status" value="1"/>
</dbReference>
<dbReference type="InterPro" id="IPR002913">
    <property type="entry name" value="START_lipid-bd_dom"/>
</dbReference>
<reference evidence="2 3" key="1">
    <citation type="journal article" date="2018" name="Mol. Biol. Evol.">
        <title>Broad Genomic Sampling Reveals a Smut Pathogenic Ancestry of the Fungal Clade Ustilaginomycotina.</title>
        <authorList>
            <person name="Kijpornyongpan T."/>
            <person name="Mondo S.J."/>
            <person name="Barry K."/>
            <person name="Sandor L."/>
            <person name="Lee J."/>
            <person name="Lipzen A."/>
            <person name="Pangilinan J."/>
            <person name="LaButti K."/>
            <person name="Hainaut M."/>
            <person name="Henrissat B."/>
            <person name="Grigoriev I.V."/>
            <person name="Spatafora J.W."/>
            <person name="Aime M.C."/>
        </authorList>
    </citation>
    <scope>NUCLEOTIDE SEQUENCE [LARGE SCALE GENOMIC DNA]</scope>
    <source>
        <strain evidence="2 3">MCA 3645</strain>
    </source>
</reference>
<dbReference type="InterPro" id="IPR023393">
    <property type="entry name" value="START-like_dom_sf"/>
</dbReference>
<organism evidence="2 3">
    <name type="scientific">Testicularia cyperi</name>
    <dbReference type="NCBI Taxonomy" id="1882483"/>
    <lineage>
        <taxon>Eukaryota</taxon>
        <taxon>Fungi</taxon>
        <taxon>Dikarya</taxon>
        <taxon>Basidiomycota</taxon>
        <taxon>Ustilaginomycotina</taxon>
        <taxon>Ustilaginomycetes</taxon>
        <taxon>Ustilaginales</taxon>
        <taxon>Anthracoideaceae</taxon>
        <taxon>Testicularia</taxon>
    </lineage>
</organism>
<dbReference type="GO" id="GO:0005737">
    <property type="term" value="C:cytoplasm"/>
    <property type="evidence" value="ECO:0007669"/>
    <property type="project" value="UniProtKB-ARBA"/>
</dbReference>
<gene>
    <name evidence="2" type="ORF">BCV70DRAFT_27331</name>
</gene>
<dbReference type="AlphaFoldDB" id="A0A317XKD1"/>
<dbReference type="GO" id="GO:0008289">
    <property type="term" value="F:lipid binding"/>
    <property type="evidence" value="ECO:0007669"/>
    <property type="project" value="InterPro"/>
</dbReference>
<sequence length="359" mass="39795">MSTTVGTPLIPERPASTSYWKNDYQQVADDLINRLLTLRSETEGGWQDRGTSDGTQCLIYPRSPEEPLSMLPMFMGKTRVEGLTPLEIFSGIRVTGFRMMWDTRVQSAHIIRAFSMHEFLFYLTWRGIGPIYSPRDVAGIQAFRCWNQRGEQQTIPDFSTSNIILGYKGLDDVPGIPASVEGCVRANIIKAAFYIEQRDNGCDLTYIGHVDLAWAIPGYIMTTLTNELPRSAARLRDALGTFGVPPVLIDRQGCLALQYLACNPETRQISLFATIRQAGTANLYLDYTKMFTKGVVVSNILGSAATTVNVRESFTSEDGQPRRMLALDLSPEGTGGEFRLIIDAADKEGPDSGTGPGWW</sequence>
<protein>
    <submittedName>
        <fullName evidence="2">Bet v1-like protein</fullName>
    </submittedName>
</protein>
<keyword evidence="3" id="KW-1185">Reference proteome</keyword>
<dbReference type="SUPFAM" id="SSF55961">
    <property type="entry name" value="Bet v1-like"/>
    <property type="match status" value="1"/>
</dbReference>
<evidence type="ECO:0000313" key="2">
    <source>
        <dbReference type="EMBL" id="PWY98766.1"/>
    </source>
</evidence>
<dbReference type="InParanoid" id="A0A317XKD1"/>
<dbReference type="InterPro" id="IPR051213">
    <property type="entry name" value="START_lipid_transfer"/>
</dbReference>
<name>A0A317XKD1_9BASI</name>
<dbReference type="Proteomes" id="UP000246740">
    <property type="component" value="Unassembled WGS sequence"/>
</dbReference>
<accession>A0A317XKD1</accession>
<dbReference type="OrthoDB" id="196858at2759"/>